<keyword evidence="14" id="KW-1185">Reference proteome</keyword>
<evidence type="ECO:0000256" key="2">
    <source>
        <dbReference type="ARBA" id="ARBA00012438"/>
    </source>
</evidence>
<dbReference type="Pfam" id="PF23539">
    <property type="entry name" value="DUF7134"/>
    <property type="match status" value="1"/>
</dbReference>
<dbReference type="PANTHER" id="PTHR24421:SF10">
    <property type="entry name" value="NITRATE_NITRITE SENSOR PROTEIN NARQ"/>
    <property type="match status" value="1"/>
</dbReference>
<keyword evidence="7" id="KW-0067">ATP-binding</keyword>
<organism evidence="13 14">
    <name type="scientific">Georgenia soli</name>
    <dbReference type="NCBI Taxonomy" id="638953"/>
    <lineage>
        <taxon>Bacteria</taxon>
        <taxon>Bacillati</taxon>
        <taxon>Actinomycetota</taxon>
        <taxon>Actinomycetes</taxon>
        <taxon>Micrococcales</taxon>
        <taxon>Bogoriellaceae</taxon>
        <taxon>Georgenia</taxon>
    </lineage>
</organism>
<evidence type="ECO:0000256" key="11">
    <source>
        <dbReference type="SAM" id="Phobius"/>
    </source>
</evidence>
<dbReference type="RefSeq" id="WP_245862653.1">
    <property type="nucleotide sequence ID" value="NZ_PDJI01000004.1"/>
</dbReference>
<dbReference type="GO" id="GO:0000155">
    <property type="term" value="F:phosphorelay sensor kinase activity"/>
    <property type="evidence" value="ECO:0007669"/>
    <property type="project" value="InterPro"/>
</dbReference>
<keyword evidence="11" id="KW-0812">Transmembrane</keyword>
<dbReference type="Proteomes" id="UP000222106">
    <property type="component" value="Unassembled WGS sequence"/>
</dbReference>
<evidence type="ECO:0000256" key="5">
    <source>
        <dbReference type="ARBA" id="ARBA00022741"/>
    </source>
</evidence>
<evidence type="ECO:0000256" key="4">
    <source>
        <dbReference type="ARBA" id="ARBA00022679"/>
    </source>
</evidence>
<feature type="transmembrane region" description="Helical" evidence="11">
    <location>
        <begin position="77"/>
        <end position="105"/>
    </location>
</feature>
<comment type="caution">
    <text evidence="13">The sequence shown here is derived from an EMBL/GenBank/DDBJ whole genome shotgun (WGS) entry which is preliminary data.</text>
</comment>
<keyword evidence="4" id="KW-0808">Transferase</keyword>
<feature type="domain" description="Histidine kinase/HSP90-like ATPase" evidence="12">
    <location>
        <begin position="306"/>
        <end position="399"/>
    </location>
</feature>
<dbReference type="GO" id="GO:0005524">
    <property type="term" value="F:ATP binding"/>
    <property type="evidence" value="ECO:0007669"/>
    <property type="project" value="UniProtKB-KW"/>
</dbReference>
<keyword evidence="11" id="KW-1133">Transmembrane helix</keyword>
<evidence type="ECO:0000256" key="9">
    <source>
        <dbReference type="SAM" id="Coils"/>
    </source>
</evidence>
<dbReference type="InterPro" id="IPR050482">
    <property type="entry name" value="Sensor_HK_TwoCompSys"/>
</dbReference>
<evidence type="ECO:0000256" key="8">
    <source>
        <dbReference type="ARBA" id="ARBA00023012"/>
    </source>
</evidence>
<comment type="catalytic activity">
    <reaction evidence="1">
        <text>ATP + protein L-histidine = ADP + protein N-phospho-L-histidine.</text>
        <dbReference type="EC" id="2.7.13.3"/>
    </reaction>
</comment>
<evidence type="ECO:0000256" key="1">
    <source>
        <dbReference type="ARBA" id="ARBA00000085"/>
    </source>
</evidence>
<dbReference type="CDD" id="cd16917">
    <property type="entry name" value="HATPase_UhpB-NarQ-NarX-like"/>
    <property type="match status" value="1"/>
</dbReference>
<dbReference type="PANTHER" id="PTHR24421">
    <property type="entry name" value="NITRATE/NITRITE SENSOR PROTEIN NARX-RELATED"/>
    <property type="match status" value="1"/>
</dbReference>
<dbReference type="Gene3D" id="3.30.565.10">
    <property type="entry name" value="Histidine kinase-like ATPase, C-terminal domain"/>
    <property type="match status" value="1"/>
</dbReference>
<dbReference type="Pfam" id="PF07730">
    <property type="entry name" value="HisKA_3"/>
    <property type="match status" value="1"/>
</dbReference>
<dbReference type="SMART" id="SM00387">
    <property type="entry name" value="HATPase_c"/>
    <property type="match status" value="1"/>
</dbReference>
<dbReference type="SUPFAM" id="SSF55874">
    <property type="entry name" value="ATPase domain of HSP90 chaperone/DNA topoisomerase II/histidine kinase"/>
    <property type="match status" value="1"/>
</dbReference>
<feature type="region of interest" description="Disordered" evidence="10">
    <location>
        <begin position="376"/>
        <end position="417"/>
    </location>
</feature>
<feature type="transmembrane region" description="Helical" evidence="11">
    <location>
        <begin position="142"/>
        <end position="164"/>
    </location>
</feature>
<evidence type="ECO:0000313" key="14">
    <source>
        <dbReference type="Proteomes" id="UP000222106"/>
    </source>
</evidence>
<dbReference type="InterPro" id="IPR011712">
    <property type="entry name" value="Sig_transdc_His_kin_sub3_dim/P"/>
</dbReference>
<keyword evidence="3" id="KW-0597">Phosphoprotein</keyword>
<evidence type="ECO:0000313" key="13">
    <source>
        <dbReference type="EMBL" id="PFG40766.1"/>
    </source>
</evidence>
<dbReference type="AlphaFoldDB" id="A0A2A9EQ88"/>
<accession>A0A2A9EQ88</accession>
<sequence>MGTIAGVRERLRDPRTRRMTVDSLLALAVLFLLGLPSAATAMSYGTPSVPAIGVAASILMPAALAWQRTRPAASAIVVYAAALVHLLVGFMILPVDILVLVSLYSVTVYGPRWARRAGLLGALAGALLLGVAFGVYLPGYFLWSAVVLWTLAVAGMVFATWAVAVSRRSRLERLEALMERARRLEVERDQEVRLATAAERTRIAREMHDVVAHSLSVVIAQADGGRYAARTDPEAAERALRTISDMGRGALADMRRILGVLRTEDATERLPQPDDADLDRLVEQVRATGLAVSVVRTGGGGPLPPGAGLSVYRIVQEALTNVLKHGGPEARVTVALHRSPQLLRVQVDDDGRGAAATSDGRGQGLVGMRERAALFGGTLDAGPRPGGGYRVRAEIPLPGPGGPRPAHAPSSTSGDRP</sequence>
<evidence type="ECO:0000256" key="3">
    <source>
        <dbReference type="ARBA" id="ARBA00022553"/>
    </source>
</evidence>
<feature type="transmembrane region" description="Helical" evidence="11">
    <location>
        <begin position="117"/>
        <end position="136"/>
    </location>
</feature>
<dbReference type="GO" id="GO:0016020">
    <property type="term" value="C:membrane"/>
    <property type="evidence" value="ECO:0007669"/>
    <property type="project" value="InterPro"/>
</dbReference>
<dbReference type="InterPro" id="IPR003594">
    <property type="entry name" value="HATPase_dom"/>
</dbReference>
<dbReference type="EMBL" id="PDJI01000004">
    <property type="protein sequence ID" value="PFG40766.1"/>
    <property type="molecule type" value="Genomic_DNA"/>
</dbReference>
<evidence type="ECO:0000256" key="10">
    <source>
        <dbReference type="SAM" id="MobiDB-lite"/>
    </source>
</evidence>
<gene>
    <name evidence="13" type="ORF">ATJ97_3300</name>
</gene>
<evidence type="ECO:0000259" key="12">
    <source>
        <dbReference type="SMART" id="SM00387"/>
    </source>
</evidence>
<reference evidence="13 14" key="1">
    <citation type="submission" date="2017-10" db="EMBL/GenBank/DDBJ databases">
        <title>Sequencing the genomes of 1000 actinobacteria strains.</title>
        <authorList>
            <person name="Klenk H.-P."/>
        </authorList>
    </citation>
    <scope>NUCLEOTIDE SEQUENCE [LARGE SCALE GENOMIC DNA]</scope>
    <source>
        <strain evidence="13 14">DSM 21838</strain>
    </source>
</reference>
<keyword evidence="11" id="KW-0472">Membrane</keyword>
<name>A0A2A9EQ88_9MICO</name>
<proteinExistence type="predicted"/>
<keyword evidence="9" id="KW-0175">Coiled coil</keyword>
<dbReference type="InterPro" id="IPR055558">
    <property type="entry name" value="DUF7134"/>
</dbReference>
<dbReference type="GO" id="GO:0046983">
    <property type="term" value="F:protein dimerization activity"/>
    <property type="evidence" value="ECO:0007669"/>
    <property type="project" value="InterPro"/>
</dbReference>
<evidence type="ECO:0000256" key="6">
    <source>
        <dbReference type="ARBA" id="ARBA00022777"/>
    </source>
</evidence>
<keyword evidence="8" id="KW-0902">Two-component regulatory system</keyword>
<evidence type="ECO:0000256" key="7">
    <source>
        <dbReference type="ARBA" id="ARBA00022840"/>
    </source>
</evidence>
<dbReference type="Gene3D" id="1.20.5.1930">
    <property type="match status" value="1"/>
</dbReference>
<dbReference type="Pfam" id="PF02518">
    <property type="entry name" value="HATPase_c"/>
    <property type="match status" value="1"/>
</dbReference>
<keyword evidence="5" id="KW-0547">Nucleotide-binding</keyword>
<dbReference type="InterPro" id="IPR036890">
    <property type="entry name" value="HATPase_C_sf"/>
</dbReference>
<protein>
    <recommendedName>
        <fullName evidence="2">histidine kinase</fullName>
        <ecNumber evidence="2">2.7.13.3</ecNumber>
    </recommendedName>
</protein>
<keyword evidence="6 13" id="KW-0418">Kinase</keyword>
<dbReference type="EC" id="2.7.13.3" evidence="2"/>
<feature type="coiled-coil region" evidence="9">
    <location>
        <begin position="167"/>
        <end position="194"/>
    </location>
</feature>